<dbReference type="Pfam" id="PF17912">
    <property type="entry name" value="OB_MalK"/>
    <property type="match status" value="1"/>
</dbReference>
<dbReference type="RefSeq" id="WP_341374731.1">
    <property type="nucleotide sequence ID" value="NZ_JBBUTF010000011.1"/>
</dbReference>
<keyword evidence="3" id="KW-0547">Nucleotide-binding</keyword>
<evidence type="ECO:0000313" key="6">
    <source>
        <dbReference type="EMBL" id="MEK8026948.1"/>
    </source>
</evidence>
<dbReference type="SMART" id="SM00382">
    <property type="entry name" value="AAA"/>
    <property type="match status" value="1"/>
</dbReference>
<dbReference type="Pfam" id="PF00005">
    <property type="entry name" value="ABC_tran"/>
    <property type="match status" value="1"/>
</dbReference>
<keyword evidence="7" id="KW-1185">Reference proteome</keyword>
<proteinExistence type="predicted"/>
<accession>A0ABU9BAM5</accession>
<keyword evidence="2" id="KW-0472">Membrane</keyword>
<evidence type="ECO:0000259" key="5">
    <source>
        <dbReference type="PROSITE" id="PS50893"/>
    </source>
</evidence>
<evidence type="ECO:0000256" key="1">
    <source>
        <dbReference type="ARBA" id="ARBA00022448"/>
    </source>
</evidence>
<dbReference type="InterPro" id="IPR003593">
    <property type="entry name" value="AAA+_ATPase"/>
</dbReference>
<dbReference type="PROSITE" id="PS50893">
    <property type="entry name" value="ABC_TRANSPORTER_2"/>
    <property type="match status" value="1"/>
</dbReference>
<dbReference type="SUPFAM" id="SSF52540">
    <property type="entry name" value="P-loop containing nucleoside triphosphate hydrolases"/>
    <property type="match status" value="1"/>
</dbReference>
<dbReference type="InterPro" id="IPR003439">
    <property type="entry name" value="ABC_transporter-like_ATP-bd"/>
</dbReference>
<dbReference type="InterPro" id="IPR008995">
    <property type="entry name" value="Mo/tungstate-bd_C_term_dom"/>
</dbReference>
<keyword evidence="4 6" id="KW-0067">ATP-binding</keyword>
<dbReference type="CDD" id="cd03301">
    <property type="entry name" value="ABC_MalK_N"/>
    <property type="match status" value="1"/>
</dbReference>
<dbReference type="PANTHER" id="PTHR43875">
    <property type="entry name" value="MALTODEXTRIN IMPORT ATP-BINDING PROTEIN MSMX"/>
    <property type="match status" value="1"/>
</dbReference>
<comment type="caution">
    <text evidence="6">The sequence shown here is derived from an EMBL/GenBank/DDBJ whole genome shotgun (WGS) entry which is preliminary data.</text>
</comment>
<feature type="domain" description="ABC transporter" evidence="5">
    <location>
        <begin position="4"/>
        <end position="234"/>
    </location>
</feature>
<dbReference type="NCBIfam" id="NF008653">
    <property type="entry name" value="PRK11650.1"/>
    <property type="match status" value="1"/>
</dbReference>
<evidence type="ECO:0000256" key="3">
    <source>
        <dbReference type="ARBA" id="ARBA00022741"/>
    </source>
</evidence>
<organism evidence="6 7">
    <name type="scientific">Pseudaquabacterium rugosum</name>
    <dbReference type="NCBI Taxonomy" id="2984194"/>
    <lineage>
        <taxon>Bacteria</taxon>
        <taxon>Pseudomonadati</taxon>
        <taxon>Pseudomonadota</taxon>
        <taxon>Betaproteobacteria</taxon>
        <taxon>Burkholderiales</taxon>
        <taxon>Sphaerotilaceae</taxon>
        <taxon>Pseudaquabacterium</taxon>
    </lineage>
</organism>
<dbReference type="EMBL" id="JBBUTF010000011">
    <property type="protein sequence ID" value="MEK8026948.1"/>
    <property type="molecule type" value="Genomic_DNA"/>
</dbReference>
<dbReference type="InterPro" id="IPR017871">
    <property type="entry name" value="ABC_transporter-like_CS"/>
</dbReference>
<dbReference type="InterPro" id="IPR047641">
    <property type="entry name" value="ABC_transpr_MalK/UgpC-like"/>
</dbReference>
<dbReference type="Gene3D" id="2.40.50.100">
    <property type="match status" value="1"/>
</dbReference>
<name>A0ABU9BAM5_9BURK</name>
<dbReference type="Gene3D" id="2.40.50.140">
    <property type="entry name" value="Nucleic acid-binding proteins"/>
    <property type="match status" value="1"/>
</dbReference>
<evidence type="ECO:0000313" key="7">
    <source>
        <dbReference type="Proteomes" id="UP001368500"/>
    </source>
</evidence>
<dbReference type="SUPFAM" id="SSF50331">
    <property type="entry name" value="MOP-like"/>
    <property type="match status" value="1"/>
</dbReference>
<dbReference type="PROSITE" id="PS00211">
    <property type="entry name" value="ABC_TRANSPORTER_1"/>
    <property type="match status" value="1"/>
</dbReference>
<dbReference type="InterPro" id="IPR027417">
    <property type="entry name" value="P-loop_NTPase"/>
</dbReference>
<evidence type="ECO:0000256" key="2">
    <source>
        <dbReference type="ARBA" id="ARBA00022475"/>
    </source>
</evidence>
<dbReference type="GO" id="GO:0005524">
    <property type="term" value="F:ATP binding"/>
    <property type="evidence" value="ECO:0007669"/>
    <property type="project" value="UniProtKB-KW"/>
</dbReference>
<dbReference type="InterPro" id="IPR040582">
    <property type="entry name" value="OB_MalK-like"/>
</dbReference>
<dbReference type="InterPro" id="IPR012340">
    <property type="entry name" value="NA-bd_OB-fold"/>
</dbReference>
<gene>
    <name evidence="6" type="primary">ugpC</name>
    <name evidence="6" type="ORF">AACH11_13335</name>
</gene>
<keyword evidence="1" id="KW-0813">Transport</keyword>
<dbReference type="Gene3D" id="3.40.50.300">
    <property type="entry name" value="P-loop containing nucleotide triphosphate hydrolases"/>
    <property type="match status" value="1"/>
</dbReference>
<protein>
    <submittedName>
        <fullName evidence="6">Sn-glycerol-3-phosphate ABC transporter ATP-binding protein UgpC</fullName>
    </submittedName>
</protein>
<keyword evidence="2" id="KW-1003">Cell membrane</keyword>
<reference evidence="6 7" key="1">
    <citation type="submission" date="2024-04" db="EMBL/GenBank/DDBJ databases">
        <title>Novel species of the genus Ideonella isolated from streams.</title>
        <authorList>
            <person name="Lu H."/>
        </authorList>
    </citation>
    <scope>NUCLEOTIDE SEQUENCE [LARGE SCALE GENOMIC DNA]</scope>
    <source>
        <strain evidence="6 7">BYS139W</strain>
    </source>
</reference>
<dbReference type="PANTHER" id="PTHR43875:SF14">
    <property type="entry name" value="ABC TRANSPORTER ATP-BINDING PROTEIN"/>
    <property type="match status" value="1"/>
</dbReference>
<dbReference type="InterPro" id="IPR015855">
    <property type="entry name" value="ABC_transpr_MalK-like"/>
</dbReference>
<sequence length="364" mass="39504">MASLAIDQVCKQFGPVDILRDINLAIADGEFLVLVGPSGCGKSTLLNIIAGLEPLSSGHVRIDGQSVQHLAPKERDIAMVFQSYALYPAMTVAKNIAFPLRMRGASATEQAAKVKQVAELLQIGHLLDRKPQQLSGGQRQRVAMGRALVRDPKIFLFDEPLSNLDAKLRVDMRTEIKRLHQRVRKTTVYVTHDQVEAMTMATRIAVMKDGVVQQFGSPAEIYERPANTFVATFMGSPAMNLVPATARLDGSRAQLAIDGTVLTLPLDGAPPGLLREGQALQLGLRPEWFQRTDAIAPHQATLDAQVEVLEPTGPDLYAALRLGPHEVMARLPADAAISPGTTARFAIDLGKALVFDRDSGQRLV</sequence>
<evidence type="ECO:0000256" key="4">
    <source>
        <dbReference type="ARBA" id="ARBA00022840"/>
    </source>
</evidence>
<dbReference type="Proteomes" id="UP001368500">
    <property type="component" value="Unassembled WGS sequence"/>
</dbReference>